<keyword evidence="3" id="KW-1185">Reference proteome</keyword>
<protein>
    <submittedName>
        <fullName evidence="2">Inositol polyphosphate 5-phosphatase</fullName>
    </submittedName>
</protein>
<dbReference type="InterPro" id="IPR002013">
    <property type="entry name" value="SAC_dom"/>
</dbReference>
<dbReference type="Proteomes" id="UP001194696">
    <property type="component" value="Unassembled WGS sequence"/>
</dbReference>
<accession>A0ABQ7JIU1</accession>
<dbReference type="EMBL" id="JAAAIM010001854">
    <property type="protein sequence ID" value="KAG0275432.1"/>
    <property type="molecule type" value="Genomic_DNA"/>
</dbReference>
<gene>
    <name evidence="2" type="primary">INP52_1</name>
    <name evidence="2" type="ORF">BGZ96_003796</name>
</gene>
<comment type="caution">
    <text evidence="2">The sequence shown here is derived from an EMBL/GenBank/DDBJ whole genome shotgun (WGS) entry which is preliminary data.</text>
</comment>
<sequence length="438" mass="49827">MQSEVYLSSHGQAARTIALRPCGTNRLDPASQGNILYFSPHEEHTHTGLLKVAVRLEPAADFHQGFYRKVHSRPVYGCLGLMHHANDTFIALITGCTKVGDLRMGESVYKVIAVKFFSLTGETPDEDMIPAPVNPEYASDTEGPGLMPHPCRELEKVLCNGGFYFSPQFDLTRTLQLQEKKSAKTNQIHDQSYLWNHFMLSELLTFRSHLDEQEREELDFGGLLVHVIQGYVGCQPFRTATTQGHISVISRLSSRRAGTRYNTRGIDDNGNVANFVETETILSNPEWCFAYTQIRGSVPVFWEQQGLQLASHKIQLSRGSDATKPAVRRHFEELIQKYEDVHIIDLLGTKDQGEITLSQEYRGQVEALHPILKHLHMTRFDYHSQVKGGNYEQVQSLLQHIRGDSERYGYFYHDLLTNSIIQTQRGVFRTNCLDCLDR</sequence>
<dbReference type="PANTHER" id="PTHR45662">
    <property type="entry name" value="PHOSPHATIDYLINOSITIDE PHOSPHATASE SAC1"/>
    <property type="match status" value="1"/>
</dbReference>
<feature type="non-terminal residue" evidence="2">
    <location>
        <position position="438"/>
    </location>
</feature>
<dbReference type="PANTHER" id="PTHR45662:SF2">
    <property type="entry name" value="PHOSPHATIDYLINOSITOL-3-PHOSPHATASE SAC1"/>
    <property type="match status" value="1"/>
</dbReference>
<organism evidence="2 3">
    <name type="scientific">Linnemannia gamsii</name>
    <dbReference type="NCBI Taxonomy" id="64522"/>
    <lineage>
        <taxon>Eukaryota</taxon>
        <taxon>Fungi</taxon>
        <taxon>Fungi incertae sedis</taxon>
        <taxon>Mucoromycota</taxon>
        <taxon>Mortierellomycotina</taxon>
        <taxon>Mortierellomycetes</taxon>
        <taxon>Mortierellales</taxon>
        <taxon>Mortierellaceae</taxon>
        <taxon>Linnemannia</taxon>
    </lineage>
</organism>
<evidence type="ECO:0000313" key="3">
    <source>
        <dbReference type="Proteomes" id="UP001194696"/>
    </source>
</evidence>
<evidence type="ECO:0000259" key="1">
    <source>
        <dbReference type="PROSITE" id="PS50275"/>
    </source>
</evidence>
<dbReference type="PROSITE" id="PS50275">
    <property type="entry name" value="SAC"/>
    <property type="match status" value="1"/>
</dbReference>
<reference evidence="2 3" key="1">
    <citation type="journal article" date="2020" name="Fungal Divers.">
        <title>Resolving the Mortierellaceae phylogeny through synthesis of multi-gene phylogenetics and phylogenomics.</title>
        <authorList>
            <person name="Vandepol N."/>
            <person name="Liber J."/>
            <person name="Desiro A."/>
            <person name="Na H."/>
            <person name="Kennedy M."/>
            <person name="Barry K."/>
            <person name="Grigoriev I.V."/>
            <person name="Miller A.N."/>
            <person name="O'Donnell K."/>
            <person name="Stajich J.E."/>
            <person name="Bonito G."/>
        </authorList>
    </citation>
    <scope>NUCLEOTIDE SEQUENCE [LARGE SCALE GENOMIC DNA]</scope>
    <source>
        <strain evidence="2 3">AD045</strain>
    </source>
</reference>
<feature type="domain" description="SAC" evidence="1">
    <location>
        <begin position="154"/>
        <end position="438"/>
    </location>
</feature>
<evidence type="ECO:0000313" key="2">
    <source>
        <dbReference type="EMBL" id="KAG0275432.1"/>
    </source>
</evidence>
<name>A0ABQ7JIU1_9FUNG</name>
<proteinExistence type="predicted"/>
<dbReference type="Pfam" id="PF02383">
    <property type="entry name" value="Syja_N"/>
    <property type="match status" value="1"/>
</dbReference>